<organism evidence="1 2">
    <name type="scientific">Pararge aegeria aegeria</name>
    <dbReference type="NCBI Taxonomy" id="348720"/>
    <lineage>
        <taxon>Eukaryota</taxon>
        <taxon>Metazoa</taxon>
        <taxon>Ecdysozoa</taxon>
        <taxon>Arthropoda</taxon>
        <taxon>Hexapoda</taxon>
        <taxon>Insecta</taxon>
        <taxon>Pterygota</taxon>
        <taxon>Neoptera</taxon>
        <taxon>Endopterygota</taxon>
        <taxon>Lepidoptera</taxon>
        <taxon>Glossata</taxon>
        <taxon>Ditrysia</taxon>
        <taxon>Papilionoidea</taxon>
        <taxon>Nymphalidae</taxon>
        <taxon>Satyrinae</taxon>
        <taxon>Satyrini</taxon>
        <taxon>Parargina</taxon>
        <taxon>Pararge</taxon>
    </lineage>
</organism>
<dbReference type="AlphaFoldDB" id="A0A8S4S9M8"/>
<comment type="caution">
    <text evidence="1">The sequence shown here is derived from an EMBL/GenBank/DDBJ whole genome shotgun (WGS) entry which is preliminary data.</text>
</comment>
<proteinExistence type="predicted"/>
<dbReference type="Proteomes" id="UP000838756">
    <property type="component" value="Unassembled WGS sequence"/>
</dbReference>
<dbReference type="OrthoDB" id="421040at2759"/>
<sequence length="76" mass="8784">MKKADSANCDICGTIDDVQHVLVECSRYNLERLDVMRRFNINRFDVGALTSLLSQLNTDCLTKERDIELEPTRWPP</sequence>
<dbReference type="EMBL" id="CAKXAJ010025999">
    <property type="protein sequence ID" value="CAH2249825.1"/>
    <property type="molecule type" value="Genomic_DNA"/>
</dbReference>
<protein>
    <submittedName>
        <fullName evidence="1">Jg6093 protein</fullName>
    </submittedName>
</protein>
<reference evidence="1" key="1">
    <citation type="submission" date="2022-03" db="EMBL/GenBank/DDBJ databases">
        <authorList>
            <person name="Lindestad O."/>
        </authorList>
    </citation>
    <scope>NUCLEOTIDE SEQUENCE</scope>
</reference>
<name>A0A8S4S9M8_9NEOP</name>
<gene>
    <name evidence="1" type="primary">jg6093</name>
    <name evidence="1" type="ORF">PAEG_LOCUS21978</name>
</gene>
<evidence type="ECO:0000313" key="1">
    <source>
        <dbReference type="EMBL" id="CAH2249825.1"/>
    </source>
</evidence>
<evidence type="ECO:0000313" key="2">
    <source>
        <dbReference type="Proteomes" id="UP000838756"/>
    </source>
</evidence>
<keyword evidence="2" id="KW-1185">Reference proteome</keyword>
<accession>A0A8S4S9M8</accession>